<dbReference type="RefSeq" id="WP_405444554.1">
    <property type="nucleotide sequence ID" value="NZ_CP108164.1"/>
</dbReference>
<protein>
    <recommendedName>
        <fullName evidence="3">PIN domain-containing protein</fullName>
    </recommendedName>
</protein>
<organism evidence="1 2">
    <name type="scientific">Streptomyces achromogenes</name>
    <dbReference type="NCBI Taxonomy" id="67255"/>
    <lineage>
        <taxon>Bacteria</taxon>
        <taxon>Bacillati</taxon>
        <taxon>Actinomycetota</taxon>
        <taxon>Actinomycetes</taxon>
        <taxon>Kitasatosporales</taxon>
        <taxon>Streptomycetaceae</taxon>
        <taxon>Streptomyces</taxon>
    </lineage>
</organism>
<evidence type="ECO:0000313" key="1">
    <source>
        <dbReference type="EMBL" id="WTQ78913.1"/>
    </source>
</evidence>
<name>A0ABZ1KJD4_STRAH</name>
<evidence type="ECO:0000313" key="2">
    <source>
        <dbReference type="Proteomes" id="UP001622557"/>
    </source>
</evidence>
<dbReference type="GeneID" id="97278907"/>
<keyword evidence="2" id="KW-1185">Reference proteome</keyword>
<dbReference type="EMBL" id="CP108164">
    <property type="protein sequence ID" value="WTQ78913.1"/>
    <property type="molecule type" value="Genomic_DNA"/>
</dbReference>
<reference evidence="1 2" key="1">
    <citation type="submission" date="2022-10" db="EMBL/GenBank/DDBJ databases">
        <title>The complete genomes of actinobacterial strains from the NBC collection.</title>
        <authorList>
            <person name="Joergensen T.S."/>
            <person name="Alvarez Arevalo M."/>
            <person name="Sterndorff E.B."/>
            <person name="Faurdal D."/>
            <person name="Vuksanovic O."/>
            <person name="Mourched A.-S."/>
            <person name="Charusanti P."/>
            <person name="Shaw S."/>
            <person name="Blin K."/>
            <person name="Weber T."/>
        </authorList>
    </citation>
    <scope>NUCLEOTIDE SEQUENCE [LARGE SCALE GENOMIC DNA]</scope>
    <source>
        <strain evidence="1 2">NBC_00156</strain>
    </source>
</reference>
<dbReference type="Pfam" id="PF25656">
    <property type="entry name" value="DUF7945"/>
    <property type="match status" value="1"/>
</dbReference>
<dbReference type="InterPro" id="IPR057705">
    <property type="entry name" value="DUF7945"/>
</dbReference>
<gene>
    <name evidence="1" type="ORF">OG350_00750</name>
</gene>
<dbReference type="NCBIfam" id="NF047838">
    <property type="entry name" value="SCO4402_fam"/>
    <property type="match status" value="1"/>
</dbReference>
<sequence length="154" mass="16967">MIDHGIALPYYRFHVVPAVVALASPTWQREVWLDPDQFEDLDYTVHVLFDDFCDATNPRSWMGQSLRTEEEVELMARLGAAYNAVQDSVGAAACDEVYLDSPGWSAVVAAAARLAQVLVSNDHSALSKLHDAGHRWPLDTEPVTSVPEGQDVDS</sequence>
<accession>A0ABZ1KJD4</accession>
<proteinExistence type="predicted"/>
<dbReference type="Proteomes" id="UP001622557">
    <property type="component" value="Chromosome"/>
</dbReference>
<evidence type="ECO:0008006" key="3">
    <source>
        <dbReference type="Google" id="ProtNLM"/>
    </source>
</evidence>